<name>A0ABS1H6R9_9BACL</name>
<accession>A0ABS1H6R9</accession>
<sequence>MYSRCRQKNDEGDEYQFANKHFTSERRITYLHDIYYEQMSALSRCYDEIEDETRTNKLN</sequence>
<organism evidence="1 2">
    <name type="scientific">Viridibacillus soli</name>
    <dbReference type="NCBI Taxonomy" id="2798301"/>
    <lineage>
        <taxon>Bacteria</taxon>
        <taxon>Bacillati</taxon>
        <taxon>Bacillota</taxon>
        <taxon>Bacilli</taxon>
        <taxon>Bacillales</taxon>
        <taxon>Caryophanaceae</taxon>
        <taxon>Viridibacillus</taxon>
    </lineage>
</organism>
<evidence type="ECO:0000313" key="1">
    <source>
        <dbReference type="EMBL" id="MBK3495110.1"/>
    </source>
</evidence>
<gene>
    <name evidence="1" type="ORF">JFL43_09625</name>
</gene>
<evidence type="ECO:0008006" key="3">
    <source>
        <dbReference type="Google" id="ProtNLM"/>
    </source>
</evidence>
<evidence type="ECO:0000313" key="2">
    <source>
        <dbReference type="Proteomes" id="UP000618943"/>
    </source>
</evidence>
<protein>
    <recommendedName>
        <fullName evidence="3">Transcriptional regulator</fullName>
    </recommendedName>
</protein>
<comment type="caution">
    <text evidence="1">The sequence shown here is derived from an EMBL/GenBank/DDBJ whole genome shotgun (WGS) entry which is preliminary data.</text>
</comment>
<dbReference type="Proteomes" id="UP000618943">
    <property type="component" value="Unassembled WGS sequence"/>
</dbReference>
<proteinExistence type="predicted"/>
<keyword evidence="2" id="KW-1185">Reference proteome</keyword>
<dbReference type="EMBL" id="JAEOAH010000009">
    <property type="protein sequence ID" value="MBK3495110.1"/>
    <property type="molecule type" value="Genomic_DNA"/>
</dbReference>
<dbReference type="RefSeq" id="WP_200748876.1">
    <property type="nucleotide sequence ID" value="NZ_JAEOAH010000009.1"/>
</dbReference>
<reference evidence="1 2" key="1">
    <citation type="submission" date="2020-12" db="EMBL/GenBank/DDBJ databases">
        <title>YIM B01967 draft genome.</title>
        <authorList>
            <person name="Yan X."/>
        </authorList>
    </citation>
    <scope>NUCLEOTIDE SEQUENCE [LARGE SCALE GENOMIC DNA]</scope>
    <source>
        <strain evidence="1 2">YIM B01967</strain>
    </source>
</reference>